<accession>A0AAW0F8B8</accession>
<sequence>MSNAGPEIRICASPNTDKAVNYETFLLDASEKPFSSKPQCCSHPRNDRRKLYSIARWPRPVKDLVAMHHIKGEEVNPSIGGWSPDGPRIRIWVLVEILVHVD</sequence>
<keyword evidence="2" id="KW-1185">Reference proteome</keyword>
<evidence type="ECO:0000313" key="2">
    <source>
        <dbReference type="Proteomes" id="UP001385951"/>
    </source>
</evidence>
<comment type="caution">
    <text evidence="1">The sequence shown here is derived from an EMBL/GenBank/DDBJ whole genome shotgun (WGS) entry which is preliminary data.</text>
</comment>
<reference evidence="1 2" key="1">
    <citation type="submission" date="2022-09" db="EMBL/GenBank/DDBJ databases">
        <authorList>
            <person name="Palmer J.M."/>
        </authorList>
    </citation>
    <scope>NUCLEOTIDE SEQUENCE [LARGE SCALE GENOMIC DNA]</scope>
    <source>
        <strain evidence="1 2">DSM 7382</strain>
    </source>
</reference>
<gene>
    <name evidence="1" type="ORF">QCA50_019953</name>
</gene>
<dbReference type="EMBL" id="JASBNA010000096">
    <property type="protein sequence ID" value="KAK7677055.1"/>
    <property type="molecule type" value="Genomic_DNA"/>
</dbReference>
<name>A0AAW0F8B8_9APHY</name>
<protein>
    <submittedName>
        <fullName evidence="1">Uncharacterized protein</fullName>
    </submittedName>
</protein>
<proteinExistence type="predicted"/>
<evidence type="ECO:0000313" key="1">
    <source>
        <dbReference type="EMBL" id="KAK7677055.1"/>
    </source>
</evidence>
<dbReference type="Proteomes" id="UP001385951">
    <property type="component" value="Unassembled WGS sequence"/>
</dbReference>
<dbReference type="AlphaFoldDB" id="A0AAW0F8B8"/>
<organism evidence="1 2">
    <name type="scientific">Cerrena zonata</name>
    <dbReference type="NCBI Taxonomy" id="2478898"/>
    <lineage>
        <taxon>Eukaryota</taxon>
        <taxon>Fungi</taxon>
        <taxon>Dikarya</taxon>
        <taxon>Basidiomycota</taxon>
        <taxon>Agaricomycotina</taxon>
        <taxon>Agaricomycetes</taxon>
        <taxon>Polyporales</taxon>
        <taxon>Cerrenaceae</taxon>
        <taxon>Cerrena</taxon>
    </lineage>
</organism>